<dbReference type="InterPro" id="IPR045584">
    <property type="entry name" value="Pilin-like"/>
</dbReference>
<dbReference type="PRINTS" id="PR00813">
    <property type="entry name" value="BCTERIALGSPG"/>
</dbReference>
<dbReference type="NCBIfam" id="TIGR02532">
    <property type="entry name" value="IV_pilin_GFxxxE"/>
    <property type="match status" value="1"/>
</dbReference>
<evidence type="ECO:0000313" key="3">
    <source>
        <dbReference type="EMBL" id="AGA89646.1"/>
    </source>
</evidence>
<keyword evidence="2" id="KW-1133">Transmembrane helix</keyword>
<dbReference type="EMBL" id="CP003051">
    <property type="protein sequence ID" value="AGA89646.1"/>
    <property type="molecule type" value="Genomic_DNA"/>
</dbReference>
<keyword evidence="2" id="KW-0472">Membrane</keyword>
<dbReference type="InterPro" id="IPR031982">
    <property type="entry name" value="PilE-like"/>
</dbReference>
<dbReference type="InterPro" id="IPR012902">
    <property type="entry name" value="N_methyl_site"/>
</dbReference>
<dbReference type="eggNOG" id="COG4968">
    <property type="taxonomic scope" value="Bacteria"/>
</dbReference>
<dbReference type="HOGENOM" id="CLU_091705_6_3_6"/>
<dbReference type="GO" id="GO:0015628">
    <property type="term" value="P:protein secretion by the type II secretion system"/>
    <property type="evidence" value="ECO:0007669"/>
    <property type="project" value="InterPro"/>
</dbReference>
<dbReference type="GO" id="GO:0015627">
    <property type="term" value="C:type II protein secretion system complex"/>
    <property type="evidence" value="ECO:0007669"/>
    <property type="project" value="InterPro"/>
</dbReference>
<name>L0GUH1_9GAMM</name>
<dbReference type="Gene3D" id="3.30.700.10">
    <property type="entry name" value="Glycoprotein, Type 4 Pilin"/>
    <property type="match status" value="1"/>
</dbReference>
<dbReference type="STRING" id="765912.Thimo_0807"/>
<evidence type="ECO:0000313" key="4">
    <source>
        <dbReference type="Proteomes" id="UP000010816"/>
    </source>
</evidence>
<organism evidence="3 4">
    <name type="scientific">Thioflavicoccus mobilis 8321</name>
    <dbReference type="NCBI Taxonomy" id="765912"/>
    <lineage>
        <taxon>Bacteria</taxon>
        <taxon>Pseudomonadati</taxon>
        <taxon>Pseudomonadota</taxon>
        <taxon>Gammaproteobacteria</taxon>
        <taxon>Chromatiales</taxon>
        <taxon>Chromatiaceae</taxon>
        <taxon>Thioflavicoccus</taxon>
    </lineage>
</organism>
<keyword evidence="1" id="KW-0488">Methylation</keyword>
<dbReference type="PANTHER" id="PTHR30093:SF47">
    <property type="entry name" value="TYPE IV PILUS NON-CORE MINOR PILIN PILE"/>
    <property type="match status" value="1"/>
</dbReference>
<dbReference type="Proteomes" id="UP000010816">
    <property type="component" value="Chromosome"/>
</dbReference>
<reference evidence="3 4" key="1">
    <citation type="submission" date="2011-09" db="EMBL/GenBank/DDBJ databases">
        <title>Complete sequence of chromosome of Thioflavicoccus mobilis 8321.</title>
        <authorList>
            <consortium name="US DOE Joint Genome Institute"/>
            <person name="Lucas S."/>
            <person name="Han J."/>
            <person name="Lapidus A."/>
            <person name="Cheng J.-F."/>
            <person name="Goodwin L."/>
            <person name="Pitluck S."/>
            <person name="Peters L."/>
            <person name="Ovchinnikova G."/>
            <person name="Lu M."/>
            <person name="Detter J.C."/>
            <person name="Han C."/>
            <person name="Tapia R."/>
            <person name="Land M."/>
            <person name="Hauser L."/>
            <person name="Kyrpides N."/>
            <person name="Ivanova N."/>
            <person name="Pagani I."/>
            <person name="Vogl K."/>
            <person name="Liu Z."/>
            <person name="Imhoff J."/>
            <person name="Thiel V."/>
            <person name="Frigaard N.-U."/>
            <person name="Bryant D."/>
            <person name="Woyke T."/>
        </authorList>
    </citation>
    <scope>NUCLEOTIDE SEQUENCE [LARGE SCALE GENOMIC DNA]</scope>
    <source>
        <strain evidence="3 4">8321</strain>
    </source>
</reference>
<dbReference type="Pfam" id="PF16732">
    <property type="entry name" value="ComP_DUS"/>
    <property type="match status" value="1"/>
</dbReference>
<keyword evidence="4" id="KW-1185">Reference proteome</keyword>
<dbReference type="AlphaFoldDB" id="L0GUH1"/>
<keyword evidence="2" id="KW-0812">Transmembrane</keyword>
<dbReference type="KEGG" id="tmb:Thimo_0807"/>
<dbReference type="InterPro" id="IPR000983">
    <property type="entry name" value="Bac_GSPG_pilin"/>
</dbReference>
<evidence type="ECO:0000256" key="1">
    <source>
        <dbReference type="ARBA" id="ARBA00022481"/>
    </source>
</evidence>
<dbReference type="PANTHER" id="PTHR30093">
    <property type="entry name" value="GENERAL SECRETION PATHWAY PROTEIN G"/>
    <property type="match status" value="1"/>
</dbReference>
<protein>
    <submittedName>
        <fullName evidence="3">Prepilin-type N-terminal cleavage/methylation domain-containing protein</fullName>
    </submittedName>
</protein>
<gene>
    <name evidence="3" type="ORF">Thimo_0807</name>
</gene>
<dbReference type="SUPFAM" id="SSF54523">
    <property type="entry name" value="Pili subunits"/>
    <property type="match status" value="1"/>
</dbReference>
<dbReference type="GO" id="GO:0043683">
    <property type="term" value="P:type IV pilus assembly"/>
    <property type="evidence" value="ECO:0007669"/>
    <property type="project" value="InterPro"/>
</dbReference>
<accession>L0GUH1</accession>
<dbReference type="PROSITE" id="PS00409">
    <property type="entry name" value="PROKAR_NTER_METHYL"/>
    <property type="match status" value="1"/>
</dbReference>
<feature type="transmembrane region" description="Helical" evidence="2">
    <location>
        <begin position="12"/>
        <end position="34"/>
    </location>
</feature>
<evidence type="ECO:0000256" key="2">
    <source>
        <dbReference type="SAM" id="Phobius"/>
    </source>
</evidence>
<sequence>MNMRRDMTTGFTLIEMMVVVVLIAILATIAFPSYTSYIQKSQAKAAAADLVTLGLNAENWYARNLSYPTDGDDWKGGWSPSQGDYFTYDETLKEAGYALTATRKSGGDCTISLTVDDGTVTRGATGDACGFSTW</sequence>
<proteinExistence type="predicted"/>
<dbReference type="Pfam" id="PF07963">
    <property type="entry name" value="N_methyl"/>
    <property type="match status" value="1"/>
</dbReference>